<evidence type="ECO:0000256" key="1">
    <source>
        <dbReference type="SAM" id="Phobius"/>
    </source>
</evidence>
<protein>
    <submittedName>
        <fullName evidence="2">Uncharacterized protein</fullName>
    </submittedName>
</protein>
<sequence length="177" mass="19821">MSVSNQNPHLIQDDQGWYHAVMKDTDLETTQQNDEESAVADLPEPSTVAIADRIAIKQHSGTSLNNAYPVRERAPPLSTKFQSPFIKFTAPQKLILLSLVIQVDSNYKEIQREAVSQHFQSLLGNVTIFFGSMVCSFVGWWIVSMIGEIIAAIYLAYLVWISVFPRINGILPGSKRL</sequence>
<dbReference type="AlphaFoldDB" id="A0A9P5U0X3"/>
<feature type="transmembrane region" description="Helical" evidence="1">
    <location>
        <begin position="149"/>
        <end position="167"/>
    </location>
</feature>
<proteinExistence type="predicted"/>
<dbReference type="Proteomes" id="UP000772434">
    <property type="component" value="Unassembled WGS sequence"/>
</dbReference>
<keyword evidence="3" id="KW-1185">Reference proteome</keyword>
<feature type="transmembrane region" description="Helical" evidence="1">
    <location>
        <begin position="122"/>
        <end position="143"/>
    </location>
</feature>
<organism evidence="2 3">
    <name type="scientific">Rhodocollybia butyracea</name>
    <dbReference type="NCBI Taxonomy" id="206335"/>
    <lineage>
        <taxon>Eukaryota</taxon>
        <taxon>Fungi</taxon>
        <taxon>Dikarya</taxon>
        <taxon>Basidiomycota</taxon>
        <taxon>Agaricomycotina</taxon>
        <taxon>Agaricomycetes</taxon>
        <taxon>Agaricomycetidae</taxon>
        <taxon>Agaricales</taxon>
        <taxon>Marasmiineae</taxon>
        <taxon>Omphalotaceae</taxon>
        <taxon>Rhodocollybia</taxon>
    </lineage>
</organism>
<name>A0A9P5U0X3_9AGAR</name>
<keyword evidence="1" id="KW-0472">Membrane</keyword>
<reference evidence="2" key="1">
    <citation type="submission" date="2020-11" db="EMBL/GenBank/DDBJ databases">
        <authorList>
            <consortium name="DOE Joint Genome Institute"/>
            <person name="Ahrendt S."/>
            <person name="Riley R."/>
            <person name="Andreopoulos W."/>
            <person name="Labutti K."/>
            <person name="Pangilinan J."/>
            <person name="Ruiz-Duenas F.J."/>
            <person name="Barrasa J.M."/>
            <person name="Sanchez-Garcia M."/>
            <person name="Camarero S."/>
            <person name="Miyauchi S."/>
            <person name="Serrano A."/>
            <person name="Linde D."/>
            <person name="Babiker R."/>
            <person name="Drula E."/>
            <person name="Ayuso-Fernandez I."/>
            <person name="Pacheco R."/>
            <person name="Padilla G."/>
            <person name="Ferreira P."/>
            <person name="Barriuso J."/>
            <person name="Kellner H."/>
            <person name="Castanera R."/>
            <person name="Alfaro M."/>
            <person name="Ramirez L."/>
            <person name="Pisabarro A.G."/>
            <person name="Kuo A."/>
            <person name="Tritt A."/>
            <person name="Lipzen A."/>
            <person name="He G."/>
            <person name="Yan M."/>
            <person name="Ng V."/>
            <person name="Cullen D."/>
            <person name="Martin F."/>
            <person name="Rosso M.-N."/>
            <person name="Henrissat B."/>
            <person name="Hibbett D."/>
            <person name="Martinez A.T."/>
            <person name="Grigoriev I.V."/>
        </authorList>
    </citation>
    <scope>NUCLEOTIDE SEQUENCE</scope>
    <source>
        <strain evidence="2">AH 40177</strain>
    </source>
</reference>
<dbReference type="EMBL" id="JADNRY010000219">
    <property type="protein sequence ID" value="KAF9060993.1"/>
    <property type="molecule type" value="Genomic_DNA"/>
</dbReference>
<keyword evidence="1" id="KW-1133">Transmembrane helix</keyword>
<accession>A0A9P5U0X3</accession>
<evidence type="ECO:0000313" key="2">
    <source>
        <dbReference type="EMBL" id="KAF9060993.1"/>
    </source>
</evidence>
<dbReference type="OrthoDB" id="3052864at2759"/>
<comment type="caution">
    <text evidence="2">The sequence shown here is derived from an EMBL/GenBank/DDBJ whole genome shotgun (WGS) entry which is preliminary data.</text>
</comment>
<gene>
    <name evidence="2" type="ORF">BDP27DRAFT_1370069</name>
</gene>
<keyword evidence="1" id="KW-0812">Transmembrane</keyword>
<evidence type="ECO:0000313" key="3">
    <source>
        <dbReference type="Proteomes" id="UP000772434"/>
    </source>
</evidence>